<keyword evidence="1" id="KW-0812">Transmembrane</keyword>
<dbReference type="Proteomes" id="UP001606099">
    <property type="component" value="Unassembled WGS sequence"/>
</dbReference>
<sequence length="126" mass="13536">MPQEIHIGHRSGLVSALSWLLLGLGVAGLLVGAWVGGLGGVLLLPWAAASIWVGQALLRRLPWSRRPARLLALGWLPWLLLGAASGLLPLWAMASLGLLDMVLLALGLRLSFLPQWNSARIHNEFA</sequence>
<feature type="transmembrane region" description="Helical" evidence="1">
    <location>
        <begin position="70"/>
        <end position="88"/>
    </location>
</feature>
<proteinExistence type="predicted"/>
<gene>
    <name evidence="2" type="ORF">ACG0Z6_12600</name>
</gene>
<name>A0ABW7FXP2_9BURK</name>
<dbReference type="RefSeq" id="WP_394461903.1">
    <property type="nucleotide sequence ID" value="NZ_JBIGHZ010000004.1"/>
</dbReference>
<reference evidence="2 3" key="1">
    <citation type="submission" date="2024-08" db="EMBL/GenBank/DDBJ databases">
        <authorList>
            <person name="Lu H."/>
        </authorList>
    </citation>
    <scope>NUCLEOTIDE SEQUENCE [LARGE SCALE GENOMIC DNA]</scope>
    <source>
        <strain evidence="2 3">BYS180W</strain>
    </source>
</reference>
<organism evidence="2 3">
    <name type="scientific">Roseateles rivi</name>
    <dbReference type="NCBI Taxonomy" id="3299028"/>
    <lineage>
        <taxon>Bacteria</taxon>
        <taxon>Pseudomonadati</taxon>
        <taxon>Pseudomonadota</taxon>
        <taxon>Betaproteobacteria</taxon>
        <taxon>Burkholderiales</taxon>
        <taxon>Sphaerotilaceae</taxon>
        <taxon>Roseateles</taxon>
    </lineage>
</organism>
<evidence type="ECO:0000313" key="2">
    <source>
        <dbReference type="EMBL" id="MFG6449072.1"/>
    </source>
</evidence>
<protein>
    <submittedName>
        <fullName evidence="2">Uncharacterized protein</fullName>
    </submittedName>
</protein>
<comment type="caution">
    <text evidence="2">The sequence shown here is derived from an EMBL/GenBank/DDBJ whole genome shotgun (WGS) entry which is preliminary data.</text>
</comment>
<keyword evidence="1" id="KW-1133">Transmembrane helix</keyword>
<feature type="transmembrane region" description="Helical" evidence="1">
    <location>
        <begin position="41"/>
        <end position="58"/>
    </location>
</feature>
<feature type="transmembrane region" description="Helical" evidence="1">
    <location>
        <begin position="12"/>
        <end position="35"/>
    </location>
</feature>
<evidence type="ECO:0000256" key="1">
    <source>
        <dbReference type="SAM" id="Phobius"/>
    </source>
</evidence>
<keyword evidence="3" id="KW-1185">Reference proteome</keyword>
<evidence type="ECO:0000313" key="3">
    <source>
        <dbReference type="Proteomes" id="UP001606099"/>
    </source>
</evidence>
<keyword evidence="1" id="KW-0472">Membrane</keyword>
<dbReference type="EMBL" id="JBIGHZ010000004">
    <property type="protein sequence ID" value="MFG6449072.1"/>
    <property type="molecule type" value="Genomic_DNA"/>
</dbReference>
<accession>A0ABW7FXP2</accession>